<reference evidence="1" key="1">
    <citation type="submission" date="2020-11" db="EMBL/GenBank/DDBJ databases">
        <authorList>
            <person name="Tran Van P."/>
        </authorList>
    </citation>
    <scope>NUCLEOTIDE SEQUENCE</scope>
</reference>
<organism evidence="1">
    <name type="scientific">Oppiella nova</name>
    <dbReference type="NCBI Taxonomy" id="334625"/>
    <lineage>
        <taxon>Eukaryota</taxon>
        <taxon>Metazoa</taxon>
        <taxon>Ecdysozoa</taxon>
        <taxon>Arthropoda</taxon>
        <taxon>Chelicerata</taxon>
        <taxon>Arachnida</taxon>
        <taxon>Acari</taxon>
        <taxon>Acariformes</taxon>
        <taxon>Sarcoptiformes</taxon>
        <taxon>Oribatida</taxon>
        <taxon>Brachypylina</taxon>
        <taxon>Oppioidea</taxon>
        <taxon>Oppiidae</taxon>
        <taxon>Oppiella</taxon>
    </lineage>
</organism>
<proteinExistence type="predicted"/>
<gene>
    <name evidence="1" type="ORF">ONB1V03_LOCUS8570</name>
</gene>
<accession>A0A7R9M1V1</accession>
<evidence type="ECO:0000313" key="2">
    <source>
        <dbReference type="Proteomes" id="UP000728032"/>
    </source>
</evidence>
<protein>
    <submittedName>
        <fullName evidence="1">Uncharacterized protein</fullName>
    </submittedName>
</protein>
<dbReference type="AlphaFoldDB" id="A0A7R9M1V1"/>
<name>A0A7R9M1V1_9ACAR</name>
<evidence type="ECO:0000313" key="1">
    <source>
        <dbReference type="EMBL" id="CAD7651902.1"/>
    </source>
</evidence>
<keyword evidence="2" id="KW-1185">Reference proteome</keyword>
<sequence>MGYVQNNILNQDDTNYLNYGGNRNRYHQPRGRWFRTNNNYGSNNLGYAQGYDGYGNDGYQGGYQG</sequence>
<dbReference type="EMBL" id="OC919781">
    <property type="protein sequence ID" value="CAD7651902.1"/>
    <property type="molecule type" value="Genomic_DNA"/>
</dbReference>
<dbReference type="EMBL" id="CAJPVJ010004956">
    <property type="protein sequence ID" value="CAG2169086.1"/>
    <property type="molecule type" value="Genomic_DNA"/>
</dbReference>
<feature type="non-terminal residue" evidence="1">
    <location>
        <position position="65"/>
    </location>
</feature>
<dbReference type="Proteomes" id="UP000728032">
    <property type="component" value="Unassembled WGS sequence"/>
</dbReference>